<evidence type="ECO:0000256" key="1">
    <source>
        <dbReference type="SAM" id="MobiDB-lite"/>
    </source>
</evidence>
<dbReference type="Proteomes" id="UP001386955">
    <property type="component" value="Unassembled WGS sequence"/>
</dbReference>
<comment type="caution">
    <text evidence="2">The sequence shown here is derived from an EMBL/GenBank/DDBJ whole genome shotgun (WGS) entry which is preliminary data.</text>
</comment>
<reference evidence="2 3" key="1">
    <citation type="submission" date="2024-01" db="EMBL/GenBank/DDBJ databases">
        <title>The genomes of 5 underutilized Papilionoideae crops provide insights into root nodulation and disease resistanc.</title>
        <authorList>
            <person name="Jiang F."/>
        </authorList>
    </citation>
    <scope>NUCLEOTIDE SEQUENCE [LARGE SCALE GENOMIC DNA]</scope>
    <source>
        <strain evidence="2">DUOXIRENSHENG_FW03</strain>
        <tissue evidence="2">Leaves</tissue>
    </source>
</reference>
<feature type="compositionally biased region" description="Basic and acidic residues" evidence="1">
    <location>
        <begin position="67"/>
        <end position="78"/>
    </location>
</feature>
<evidence type="ECO:0000313" key="3">
    <source>
        <dbReference type="Proteomes" id="UP001386955"/>
    </source>
</evidence>
<name>A0AAN9SSF1_PSOTE</name>
<gene>
    <name evidence="2" type="ORF">VNO78_11062</name>
</gene>
<feature type="region of interest" description="Disordered" evidence="1">
    <location>
        <begin position="67"/>
        <end position="100"/>
    </location>
</feature>
<keyword evidence="3" id="KW-1185">Reference proteome</keyword>
<proteinExistence type="predicted"/>
<organism evidence="2 3">
    <name type="scientific">Psophocarpus tetragonolobus</name>
    <name type="common">Winged bean</name>
    <name type="synonym">Dolichos tetragonolobus</name>
    <dbReference type="NCBI Taxonomy" id="3891"/>
    <lineage>
        <taxon>Eukaryota</taxon>
        <taxon>Viridiplantae</taxon>
        <taxon>Streptophyta</taxon>
        <taxon>Embryophyta</taxon>
        <taxon>Tracheophyta</taxon>
        <taxon>Spermatophyta</taxon>
        <taxon>Magnoliopsida</taxon>
        <taxon>eudicotyledons</taxon>
        <taxon>Gunneridae</taxon>
        <taxon>Pentapetalae</taxon>
        <taxon>rosids</taxon>
        <taxon>fabids</taxon>
        <taxon>Fabales</taxon>
        <taxon>Fabaceae</taxon>
        <taxon>Papilionoideae</taxon>
        <taxon>50 kb inversion clade</taxon>
        <taxon>NPAAA clade</taxon>
        <taxon>indigoferoid/millettioid clade</taxon>
        <taxon>Phaseoleae</taxon>
        <taxon>Psophocarpus</taxon>
    </lineage>
</organism>
<sequence length="100" mass="11150">MLFTERNTPINAHTVGLLKERVEEEGDTMGQFGVEERNGMGFRKLASEAQSLREMEECVPKMLSKGCENENEKERKWDNSSCGVGSLNIGEPKMGQTPAN</sequence>
<accession>A0AAN9SSF1</accession>
<dbReference type="AlphaFoldDB" id="A0AAN9SSF1"/>
<dbReference type="EMBL" id="JAYMYS010000003">
    <property type="protein sequence ID" value="KAK7399868.1"/>
    <property type="molecule type" value="Genomic_DNA"/>
</dbReference>
<protein>
    <submittedName>
        <fullName evidence="2">Uncharacterized protein</fullName>
    </submittedName>
</protein>
<evidence type="ECO:0000313" key="2">
    <source>
        <dbReference type="EMBL" id="KAK7399868.1"/>
    </source>
</evidence>